<evidence type="ECO:0000313" key="2">
    <source>
        <dbReference type="EMBL" id="MBB3967368.1"/>
    </source>
</evidence>
<dbReference type="Pfam" id="PF06527">
    <property type="entry name" value="TniQ"/>
    <property type="match status" value="1"/>
</dbReference>
<name>A0A7W6CYE0_9HYPH</name>
<proteinExistence type="predicted"/>
<protein>
    <recommendedName>
        <fullName evidence="1">TniQ domain-containing protein</fullName>
    </recommendedName>
</protein>
<accession>A0A7W6CYE0</accession>
<keyword evidence="3" id="KW-1185">Reference proteome</keyword>
<dbReference type="Proteomes" id="UP000582090">
    <property type="component" value="Unassembled WGS sequence"/>
</dbReference>
<comment type="caution">
    <text evidence="2">The sequence shown here is derived from an EMBL/GenBank/DDBJ whole genome shotgun (WGS) entry which is preliminary data.</text>
</comment>
<reference evidence="2 3" key="1">
    <citation type="submission" date="2020-08" db="EMBL/GenBank/DDBJ databases">
        <title>Genomic Encyclopedia of Type Strains, Phase IV (KMG-IV): sequencing the most valuable type-strain genomes for metagenomic binning, comparative biology and taxonomic classification.</title>
        <authorList>
            <person name="Goeker M."/>
        </authorList>
    </citation>
    <scope>NUCLEOTIDE SEQUENCE [LARGE SCALE GENOMIC DNA]</scope>
    <source>
        <strain evidence="2 3">DSM 26575</strain>
    </source>
</reference>
<sequence length="638" mass="73066">MASTPSDAFSFYSAPVAGEAADGYILRRIGEEYHRSTRIYLDMVMPDHRGSFLVRSARLVEVMDMPPNDRALIERWSPMKSKGNLFINGQRLRPYQLRKRFRRFCPGCVEEAQFHRIWWDIASFRECPVHRTPLLEKNALGKRYVWTWPLVGVDRFGLECGVPMPRHPDEESFEYYMLQRFGVLEPYMQRPLLDGLHLDRVIDHCAFLGRLLSNSFSRKTPIERSGDWQAGFAALRSDRKNLENAVETWLLEQTTQDLRDKGADKAFGWARRGTRVKWLRQMPLLDAAIKVVLARTGRLGRGSLQQLDGIRHREITLTELADRYQLHKKGMRAVLTEIGVPVAAKGRFSYFDEAKVAAVDHFMKTLITEKEASAMLGCSRWTVWGLIQNKRIRGFSRIARRHAVRWFIPLADVEELMSVLKNLPVTGESHAVYSLSTFYAREAVPPYEIVERVLKGTLQIAAIDPTRRGMYSWRFHVLDMAKPARRMPRWKKPPVEYMTHVEACALTSFHPRTISHLAKAGVLEVPPESAAWLTRASVAAFHSQYVKAWLHREDLNIRGPAHLPEIIAKMGMTIYFRDDERLCEIILSRSELASALGARPAAASSAAEAVWQKFKASYESGYSAFHMPATIGTKPQRL</sequence>
<feature type="domain" description="TniQ" evidence="1">
    <location>
        <begin position="14"/>
        <end position="134"/>
    </location>
</feature>
<evidence type="ECO:0000313" key="3">
    <source>
        <dbReference type="Proteomes" id="UP000582090"/>
    </source>
</evidence>
<organism evidence="2 3">
    <name type="scientific">Rhizobium metallidurans</name>
    <dbReference type="NCBI Taxonomy" id="1265931"/>
    <lineage>
        <taxon>Bacteria</taxon>
        <taxon>Pseudomonadati</taxon>
        <taxon>Pseudomonadota</taxon>
        <taxon>Alphaproteobacteria</taxon>
        <taxon>Hyphomicrobiales</taxon>
        <taxon>Rhizobiaceae</taxon>
        <taxon>Rhizobium/Agrobacterium group</taxon>
        <taxon>Rhizobium</taxon>
    </lineage>
</organism>
<dbReference type="AlphaFoldDB" id="A0A7W6CYE0"/>
<evidence type="ECO:0000259" key="1">
    <source>
        <dbReference type="Pfam" id="PF06527"/>
    </source>
</evidence>
<dbReference type="EMBL" id="JACIDW010000050">
    <property type="protein sequence ID" value="MBB3967368.1"/>
    <property type="molecule type" value="Genomic_DNA"/>
</dbReference>
<dbReference type="RefSeq" id="WP_183902776.1">
    <property type="nucleotide sequence ID" value="NZ_JACIDW010000050.1"/>
</dbReference>
<dbReference type="InterPro" id="IPR009492">
    <property type="entry name" value="TniQ"/>
</dbReference>
<gene>
    <name evidence="2" type="ORF">GGQ67_005068</name>
</gene>